<keyword evidence="2" id="KW-1185">Reference proteome</keyword>
<proteinExistence type="predicted"/>
<comment type="caution">
    <text evidence="1">The sequence shown here is derived from an EMBL/GenBank/DDBJ whole genome shotgun (WGS) entry which is preliminary data.</text>
</comment>
<name>A0A9Q0ZA73_SALPP</name>
<dbReference type="AlphaFoldDB" id="A0A9Q0ZA73"/>
<evidence type="ECO:0000313" key="1">
    <source>
        <dbReference type="EMBL" id="KAJ6726956.1"/>
    </source>
</evidence>
<accession>A0A9Q0ZA73</accession>
<dbReference type="Proteomes" id="UP001151532">
    <property type="component" value="Chromosome 8"/>
</dbReference>
<sequence>MLFLLKLISLEEISHPHRFAAASRIGGLRRSISRAVNNMPARIMPASSDAGCQCETAGTQIDPERKVDYSQNLCSGALQGESLAVREALGLAIARSWDKADFETYSSIVANAVSSHTVSATWEIHPNR</sequence>
<reference evidence="1" key="1">
    <citation type="submission" date="2022-11" db="EMBL/GenBank/DDBJ databases">
        <authorList>
            <person name="Hyden B.L."/>
            <person name="Feng K."/>
            <person name="Yates T."/>
            <person name="Jawdy S."/>
            <person name="Smart L.B."/>
            <person name="Muchero W."/>
        </authorList>
    </citation>
    <scope>NUCLEOTIDE SEQUENCE</scope>
    <source>
        <tissue evidence="1">Shoot tip</tissue>
    </source>
</reference>
<reference evidence="1" key="2">
    <citation type="journal article" date="2023" name="Int. J. Mol. Sci.">
        <title>De Novo Assembly and Annotation of 11 Diverse Shrub Willow (Salix) Genomes Reveals Novel Gene Organization in Sex-Linked Regions.</title>
        <authorList>
            <person name="Hyden B."/>
            <person name="Feng K."/>
            <person name="Yates T.B."/>
            <person name="Jawdy S."/>
            <person name="Cereghino C."/>
            <person name="Smart L.B."/>
            <person name="Muchero W."/>
        </authorList>
    </citation>
    <scope>NUCLEOTIDE SEQUENCE</scope>
    <source>
        <tissue evidence="1">Shoot tip</tissue>
    </source>
</reference>
<dbReference type="EMBL" id="JAPFFK010000013">
    <property type="protein sequence ID" value="KAJ6726956.1"/>
    <property type="molecule type" value="Genomic_DNA"/>
</dbReference>
<organism evidence="1 2">
    <name type="scientific">Salix purpurea</name>
    <name type="common">Purple osier willow</name>
    <dbReference type="NCBI Taxonomy" id="77065"/>
    <lineage>
        <taxon>Eukaryota</taxon>
        <taxon>Viridiplantae</taxon>
        <taxon>Streptophyta</taxon>
        <taxon>Embryophyta</taxon>
        <taxon>Tracheophyta</taxon>
        <taxon>Spermatophyta</taxon>
        <taxon>Magnoliopsida</taxon>
        <taxon>eudicotyledons</taxon>
        <taxon>Gunneridae</taxon>
        <taxon>Pentapetalae</taxon>
        <taxon>rosids</taxon>
        <taxon>fabids</taxon>
        <taxon>Malpighiales</taxon>
        <taxon>Salicaceae</taxon>
        <taxon>Saliceae</taxon>
        <taxon>Salix</taxon>
    </lineage>
</organism>
<gene>
    <name evidence="1" type="ORF">OIU79_004984</name>
</gene>
<evidence type="ECO:0000313" key="2">
    <source>
        <dbReference type="Proteomes" id="UP001151532"/>
    </source>
</evidence>
<protein>
    <submittedName>
        <fullName evidence="1">Uncharacterized protein</fullName>
    </submittedName>
</protein>